<sequence length="86" mass="9196">MPVKSRAPRVGKIPANHECLTMAAHFAFLKSPLGKEITLILLLKLVLIIGIKCLWFSTPAAAVSDSAVVSQHLLATPSVTPENPPK</sequence>
<dbReference type="Proteomes" id="UP000805841">
    <property type="component" value="Unassembled WGS sequence"/>
</dbReference>
<evidence type="ECO:0000313" key="2">
    <source>
        <dbReference type="EMBL" id="MBD1598416.1"/>
    </source>
</evidence>
<keyword evidence="1" id="KW-0812">Transmembrane</keyword>
<evidence type="ECO:0000256" key="1">
    <source>
        <dbReference type="SAM" id="Phobius"/>
    </source>
</evidence>
<reference evidence="2 3" key="1">
    <citation type="journal article" date="2020" name="Insects">
        <title>Bacteria Belonging to Pseudomonas typographi sp. nov. from the Bark Beetle Ips typographus Have Genomic Potential to Aid in the Host Ecology.</title>
        <authorList>
            <person name="Peral-Aranega E."/>
            <person name="Saati-Santamaria Z."/>
            <person name="Kolarik M."/>
            <person name="Rivas R."/>
            <person name="Garcia-Fraile P."/>
        </authorList>
    </citation>
    <scope>NUCLEOTIDE SEQUENCE [LARGE SCALE GENOMIC DNA]</scope>
    <source>
        <strain evidence="2 3">CA3A</strain>
    </source>
</reference>
<evidence type="ECO:0000313" key="3">
    <source>
        <dbReference type="Proteomes" id="UP000805841"/>
    </source>
</evidence>
<keyword evidence="1" id="KW-0472">Membrane</keyword>
<accession>A0ABR7YZ91</accession>
<proteinExistence type="predicted"/>
<dbReference type="RefSeq" id="WP_190418736.1">
    <property type="nucleotide sequence ID" value="NZ_JAAOCA010000007.1"/>
</dbReference>
<dbReference type="NCBIfam" id="NF045611">
    <property type="entry name" value="small_CydP"/>
    <property type="match status" value="1"/>
</dbReference>
<name>A0ABR7YZ91_9PSED</name>
<gene>
    <name evidence="2" type="ORF">HAQ05_06830</name>
</gene>
<dbReference type="EMBL" id="JAAOCA010000007">
    <property type="protein sequence ID" value="MBD1598416.1"/>
    <property type="molecule type" value="Genomic_DNA"/>
</dbReference>
<comment type="caution">
    <text evidence="2">The sequence shown here is derived from an EMBL/GenBank/DDBJ whole genome shotgun (WGS) entry which is preliminary data.</text>
</comment>
<feature type="transmembrane region" description="Helical" evidence="1">
    <location>
        <begin position="37"/>
        <end position="57"/>
    </location>
</feature>
<organism evidence="2 3">
    <name type="scientific">Pseudomonas typographi</name>
    <dbReference type="NCBI Taxonomy" id="2715964"/>
    <lineage>
        <taxon>Bacteria</taxon>
        <taxon>Pseudomonadati</taxon>
        <taxon>Pseudomonadota</taxon>
        <taxon>Gammaproteobacteria</taxon>
        <taxon>Pseudomonadales</taxon>
        <taxon>Pseudomonadaceae</taxon>
        <taxon>Pseudomonas</taxon>
    </lineage>
</organism>
<protein>
    <submittedName>
        <fullName evidence="2">Uncharacterized protein</fullName>
    </submittedName>
</protein>
<dbReference type="InterPro" id="IPR054636">
    <property type="entry name" value="CydP"/>
</dbReference>
<keyword evidence="1" id="KW-1133">Transmembrane helix</keyword>
<keyword evidence="3" id="KW-1185">Reference proteome</keyword>